<proteinExistence type="predicted"/>
<keyword evidence="1" id="KW-0812">Transmembrane</keyword>
<feature type="transmembrane region" description="Helical" evidence="1">
    <location>
        <begin position="36"/>
        <end position="58"/>
    </location>
</feature>
<keyword evidence="1" id="KW-0472">Membrane</keyword>
<organism evidence="2 3">
    <name type="scientific">Aspergillus keveii</name>
    <dbReference type="NCBI Taxonomy" id="714993"/>
    <lineage>
        <taxon>Eukaryota</taxon>
        <taxon>Fungi</taxon>
        <taxon>Dikarya</taxon>
        <taxon>Ascomycota</taxon>
        <taxon>Pezizomycotina</taxon>
        <taxon>Eurotiomycetes</taxon>
        <taxon>Eurotiomycetidae</taxon>
        <taxon>Eurotiales</taxon>
        <taxon>Aspergillaceae</taxon>
        <taxon>Aspergillus</taxon>
        <taxon>Aspergillus subgen. Nidulantes</taxon>
    </lineage>
</organism>
<name>A0ABR4FML1_9EURO</name>
<sequence>MAADPPLLPISVPVTGKITIRTLSPIDRTIPPRTAVLIHALAFGIFSVSSVWSAVWAVYGPPGFSNYQSPSSSSPPCVWPGLVWTVVGFYTWLLYL</sequence>
<dbReference type="EMBL" id="JBFTWV010000178">
    <property type="protein sequence ID" value="KAL2784470.1"/>
    <property type="molecule type" value="Genomic_DNA"/>
</dbReference>
<comment type="caution">
    <text evidence="2">The sequence shown here is derived from an EMBL/GenBank/DDBJ whole genome shotgun (WGS) entry which is preliminary data.</text>
</comment>
<evidence type="ECO:0000313" key="2">
    <source>
        <dbReference type="EMBL" id="KAL2784470.1"/>
    </source>
</evidence>
<evidence type="ECO:0000313" key="3">
    <source>
        <dbReference type="Proteomes" id="UP001610563"/>
    </source>
</evidence>
<dbReference type="Proteomes" id="UP001610563">
    <property type="component" value="Unassembled WGS sequence"/>
</dbReference>
<evidence type="ECO:0000256" key="1">
    <source>
        <dbReference type="SAM" id="Phobius"/>
    </source>
</evidence>
<protein>
    <submittedName>
        <fullName evidence="2">Uncharacterized protein</fullName>
    </submittedName>
</protein>
<gene>
    <name evidence="2" type="ORF">BJX66DRAFT_343991</name>
</gene>
<accession>A0ABR4FML1</accession>
<reference evidence="2 3" key="1">
    <citation type="submission" date="2024-07" db="EMBL/GenBank/DDBJ databases">
        <title>Section-level genome sequencing and comparative genomics of Aspergillus sections Usti and Cavernicolus.</title>
        <authorList>
            <consortium name="Lawrence Berkeley National Laboratory"/>
            <person name="Nybo J.L."/>
            <person name="Vesth T.C."/>
            <person name="Theobald S."/>
            <person name="Frisvad J.C."/>
            <person name="Larsen T.O."/>
            <person name="Kjaerboelling I."/>
            <person name="Rothschild-Mancinelli K."/>
            <person name="Lyhne E.K."/>
            <person name="Kogle M.E."/>
            <person name="Barry K."/>
            <person name="Clum A."/>
            <person name="Na H."/>
            <person name="Ledsgaard L."/>
            <person name="Lin J."/>
            <person name="Lipzen A."/>
            <person name="Kuo A."/>
            <person name="Riley R."/>
            <person name="Mondo S."/>
            <person name="Labutti K."/>
            <person name="Haridas S."/>
            <person name="Pangalinan J."/>
            <person name="Salamov A.A."/>
            <person name="Simmons B.A."/>
            <person name="Magnuson J.K."/>
            <person name="Chen J."/>
            <person name="Drula E."/>
            <person name="Henrissat B."/>
            <person name="Wiebenga A."/>
            <person name="Lubbers R.J."/>
            <person name="Gomes A.C."/>
            <person name="Makela M.R."/>
            <person name="Stajich J."/>
            <person name="Grigoriev I.V."/>
            <person name="Mortensen U.H."/>
            <person name="De Vries R.P."/>
            <person name="Baker S.E."/>
            <person name="Andersen M.R."/>
        </authorList>
    </citation>
    <scope>NUCLEOTIDE SEQUENCE [LARGE SCALE GENOMIC DNA]</scope>
    <source>
        <strain evidence="2 3">CBS 209.92</strain>
    </source>
</reference>
<keyword evidence="1" id="KW-1133">Transmembrane helix</keyword>
<feature type="transmembrane region" description="Helical" evidence="1">
    <location>
        <begin position="78"/>
        <end position="95"/>
    </location>
</feature>
<keyword evidence="3" id="KW-1185">Reference proteome</keyword>